<dbReference type="KEGG" id="dgr:6559597"/>
<reference evidence="2 3" key="1">
    <citation type="journal article" date="2007" name="Nature">
        <title>Evolution of genes and genomes on the Drosophila phylogeny.</title>
        <authorList>
            <consortium name="Drosophila 12 Genomes Consortium"/>
            <person name="Clark A.G."/>
            <person name="Eisen M.B."/>
            <person name="Smith D.R."/>
            <person name="Bergman C.M."/>
            <person name="Oliver B."/>
            <person name="Markow T.A."/>
            <person name="Kaufman T.C."/>
            <person name="Kellis M."/>
            <person name="Gelbart W."/>
            <person name="Iyer V.N."/>
            <person name="Pollard D.A."/>
            <person name="Sackton T.B."/>
            <person name="Larracuente A.M."/>
            <person name="Singh N.D."/>
            <person name="Abad J.P."/>
            <person name="Abt D.N."/>
            <person name="Adryan B."/>
            <person name="Aguade M."/>
            <person name="Akashi H."/>
            <person name="Anderson W.W."/>
            <person name="Aquadro C.F."/>
            <person name="Ardell D.H."/>
            <person name="Arguello R."/>
            <person name="Artieri C.G."/>
            <person name="Barbash D.A."/>
            <person name="Barker D."/>
            <person name="Barsanti P."/>
            <person name="Batterham P."/>
            <person name="Batzoglou S."/>
            <person name="Begun D."/>
            <person name="Bhutkar A."/>
            <person name="Blanco E."/>
            <person name="Bosak S.A."/>
            <person name="Bradley R.K."/>
            <person name="Brand A.D."/>
            <person name="Brent M.R."/>
            <person name="Brooks A.N."/>
            <person name="Brown R.H."/>
            <person name="Butlin R.K."/>
            <person name="Caggese C."/>
            <person name="Calvi B.R."/>
            <person name="Bernardo de Carvalho A."/>
            <person name="Caspi A."/>
            <person name="Castrezana S."/>
            <person name="Celniker S.E."/>
            <person name="Chang J.L."/>
            <person name="Chapple C."/>
            <person name="Chatterji S."/>
            <person name="Chinwalla A."/>
            <person name="Civetta A."/>
            <person name="Clifton S.W."/>
            <person name="Comeron J.M."/>
            <person name="Costello J.C."/>
            <person name="Coyne J.A."/>
            <person name="Daub J."/>
            <person name="David R.G."/>
            <person name="Delcher A.L."/>
            <person name="Delehaunty K."/>
            <person name="Do C.B."/>
            <person name="Ebling H."/>
            <person name="Edwards K."/>
            <person name="Eickbush T."/>
            <person name="Evans J.D."/>
            <person name="Filipski A."/>
            <person name="Findeiss S."/>
            <person name="Freyhult E."/>
            <person name="Fulton L."/>
            <person name="Fulton R."/>
            <person name="Garcia A.C."/>
            <person name="Gardiner A."/>
            <person name="Garfield D.A."/>
            <person name="Garvin B.E."/>
            <person name="Gibson G."/>
            <person name="Gilbert D."/>
            <person name="Gnerre S."/>
            <person name="Godfrey J."/>
            <person name="Good R."/>
            <person name="Gotea V."/>
            <person name="Gravely B."/>
            <person name="Greenberg A.J."/>
            <person name="Griffiths-Jones S."/>
            <person name="Gross S."/>
            <person name="Guigo R."/>
            <person name="Gustafson E.A."/>
            <person name="Haerty W."/>
            <person name="Hahn M.W."/>
            <person name="Halligan D.L."/>
            <person name="Halpern A.L."/>
            <person name="Halter G.M."/>
            <person name="Han M.V."/>
            <person name="Heger A."/>
            <person name="Hillier L."/>
            <person name="Hinrichs A.S."/>
            <person name="Holmes I."/>
            <person name="Hoskins R.A."/>
            <person name="Hubisz M.J."/>
            <person name="Hultmark D."/>
            <person name="Huntley M.A."/>
            <person name="Jaffe D.B."/>
            <person name="Jagadeeshan S."/>
            <person name="Jeck W.R."/>
            <person name="Johnson J."/>
            <person name="Jones C.D."/>
            <person name="Jordan W.C."/>
            <person name="Karpen G.H."/>
            <person name="Kataoka E."/>
            <person name="Keightley P.D."/>
            <person name="Kheradpour P."/>
            <person name="Kirkness E.F."/>
            <person name="Koerich L.B."/>
            <person name="Kristiansen K."/>
            <person name="Kudrna D."/>
            <person name="Kulathinal R.J."/>
            <person name="Kumar S."/>
            <person name="Kwok R."/>
            <person name="Lander E."/>
            <person name="Langley C.H."/>
            <person name="Lapoint R."/>
            <person name="Lazzaro B.P."/>
            <person name="Lee S.J."/>
            <person name="Levesque L."/>
            <person name="Li R."/>
            <person name="Lin C.F."/>
            <person name="Lin M.F."/>
            <person name="Lindblad-Toh K."/>
            <person name="Llopart A."/>
            <person name="Long M."/>
            <person name="Low L."/>
            <person name="Lozovsky E."/>
            <person name="Lu J."/>
            <person name="Luo M."/>
            <person name="Machado C.A."/>
            <person name="Makalowski W."/>
            <person name="Marzo M."/>
            <person name="Matsuda M."/>
            <person name="Matzkin L."/>
            <person name="McAllister B."/>
            <person name="McBride C.S."/>
            <person name="McKernan B."/>
            <person name="McKernan K."/>
            <person name="Mendez-Lago M."/>
            <person name="Minx P."/>
            <person name="Mollenhauer M.U."/>
            <person name="Montooth K."/>
            <person name="Mount S.M."/>
            <person name="Mu X."/>
            <person name="Myers E."/>
            <person name="Negre B."/>
            <person name="Newfeld S."/>
            <person name="Nielsen R."/>
            <person name="Noor M.A."/>
            <person name="O'Grady P."/>
            <person name="Pachter L."/>
            <person name="Papaceit M."/>
            <person name="Parisi M.J."/>
            <person name="Parisi M."/>
            <person name="Parts L."/>
            <person name="Pedersen J.S."/>
            <person name="Pesole G."/>
            <person name="Phillippy A.M."/>
            <person name="Ponting C.P."/>
            <person name="Pop M."/>
            <person name="Porcelli D."/>
            <person name="Powell J.R."/>
            <person name="Prohaska S."/>
            <person name="Pruitt K."/>
            <person name="Puig M."/>
            <person name="Quesneville H."/>
            <person name="Ram K.R."/>
            <person name="Rand D."/>
            <person name="Rasmussen M.D."/>
            <person name="Reed L.K."/>
            <person name="Reenan R."/>
            <person name="Reily A."/>
            <person name="Remington K.A."/>
            <person name="Rieger T.T."/>
            <person name="Ritchie M.G."/>
            <person name="Robin C."/>
            <person name="Rogers Y.H."/>
            <person name="Rohde C."/>
            <person name="Rozas J."/>
            <person name="Rubenfield M.J."/>
            <person name="Ruiz A."/>
            <person name="Russo S."/>
            <person name="Salzberg S.L."/>
            <person name="Sanchez-Gracia A."/>
            <person name="Saranga D.J."/>
            <person name="Sato H."/>
            <person name="Schaeffer S.W."/>
            <person name="Schatz M.C."/>
            <person name="Schlenke T."/>
            <person name="Schwartz R."/>
            <person name="Segarra C."/>
            <person name="Singh R.S."/>
            <person name="Sirot L."/>
            <person name="Sirota M."/>
            <person name="Sisneros N.B."/>
            <person name="Smith C.D."/>
            <person name="Smith T.F."/>
            <person name="Spieth J."/>
            <person name="Stage D.E."/>
            <person name="Stark A."/>
            <person name="Stephan W."/>
            <person name="Strausberg R.L."/>
            <person name="Strempel S."/>
            <person name="Sturgill D."/>
            <person name="Sutton G."/>
            <person name="Sutton G.G."/>
            <person name="Tao W."/>
            <person name="Teichmann S."/>
            <person name="Tobari Y.N."/>
            <person name="Tomimura Y."/>
            <person name="Tsolas J.M."/>
            <person name="Valente V.L."/>
            <person name="Venter E."/>
            <person name="Venter J.C."/>
            <person name="Vicario S."/>
            <person name="Vieira F.G."/>
            <person name="Vilella A.J."/>
            <person name="Villasante A."/>
            <person name="Walenz B."/>
            <person name="Wang J."/>
            <person name="Wasserman M."/>
            <person name="Watts T."/>
            <person name="Wilson D."/>
            <person name="Wilson R.K."/>
            <person name="Wing R.A."/>
            <person name="Wolfner M.F."/>
            <person name="Wong A."/>
            <person name="Wong G.K."/>
            <person name="Wu C.I."/>
            <person name="Wu G."/>
            <person name="Yamamoto D."/>
            <person name="Yang H.P."/>
            <person name="Yang S.P."/>
            <person name="Yorke J.A."/>
            <person name="Yoshida K."/>
            <person name="Zdobnov E."/>
            <person name="Zhang P."/>
            <person name="Zhang Y."/>
            <person name="Zimin A.V."/>
            <person name="Baldwin J."/>
            <person name="Abdouelleil A."/>
            <person name="Abdulkadir J."/>
            <person name="Abebe A."/>
            <person name="Abera B."/>
            <person name="Abreu J."/>
            <person name="Acer S.C."/>
            <person name="Aftuck L."/>
            <person name="Alexander A."/>
            <person name="An P."/>
            <person name="Anderson E."/>
            <person name="Anderson S."/>
            <person name="Arachi H."/>
            <person name="Azer M."/>
            <person name="Bachantsang P."/>
            <person name="Barry A."/>
            <person name="Bayul T."/>
            <person name="Berlin A."/>
            <person name="Bessette D."/>
            <person name="Bloom T."/>
            <person name="Blye J."/>
            <person name="Boguslavskiy L."/>
            <person name="Bonnet C."/>
            <person name="Boukhgalter B."/>
            <person name="Bourzgui I."/>
            <person name="Brown A."/>
            <person name="Cahill P."/>
            <person name="Channer S."/>
            <person name="Cheshatsang Y."/>
            <person name="Chuda L."/>
            <person name="Citroen M."/>
            <person name="Collymore A."/>
            <person name="Cooke P."/>
            <person name="Costello M."/>
            <person name="D'Aco K."/>
            <person name="Daza R."/>
            <person name="De Haan G."/>
            <person name="DeGray S."/>
            <person name="DeMaso C."/>
            <person name="Dhargay N."/>
            <person name="Dooley K."/>
            <person name="Dooley E."/>
            <person name="Doricent M."/>
            <person name="Dorje P."/>
            <person name="Dorjee K."/>
            <person name="Dupes A."/>
            <person name="Elong R."/>
            <person name="Falk J."/>
            <person name="Farina A."/>
            <person name="Faro S."/>
            <person name="Ferguson D."/>
            <person name="Fisher S."/>
            <person name="Foley C.D."/>
            <person name="Franke A."/>
            <person name="Friedrich D."/>
            <person name="Gadbois L."/>
            <person name="Gearin G."/>
            <person name="Gearin C.R."/>
            <person name="Giannoukos G."/>
            <person name="Goode T."/>
            <person name="Graham J."/>
            <person name="Grandbois E."/>
            <person name="Grewal S."/>
            <person name="Gyaltsen K."/>
            <person name="Hafez N."/>
            <person name="Hagos B."/>
            <person name="Hall J."/>
            <person name="Henson C."/>
            <person name="Hollinger A."/>
            <person name="Honan T."/>
            <person name="Huard M.D."/>
            <person name="Hughes L."/>
            <person name="Hurhula B."/>
            <person name="Husby M.E."/>
            <person name="Kamat A."/>
            <person name="Kanga B."/>
            <person name="Kashin S."/>
            <person name="Khazanovich D."/>
            <person name="Kisner P."/>
            <person name="Lance K."/>
            <person name="Lara M."/>
            <person name="Lee W."/>
            <person name="Lennon N."/>
            <person name="Letendre F."/>
            <person name="LeVine R."/>
            <person name="Lipovsky A."/>
            <person name="Liu X."/>
            <person name="Liu J."/>
            <person name="Liu S."/>
            <person name="Lokyitsang T."/>
            <person name="Lokyitsang Y."/>
            <person name="Lubonja R."/>
            <person name="Lui A."/>
            <person name="MacDonald P."/>
            <person name="Magnisalis V."/>
            <person name="Maru K."/>
            <person name="Matthews C."/>
            <person name="McCusker W."/>
            <person name="McDonough S."/>
            <person name="Mehta T."/>
            <person name="Meldrim J."/>
            <person name="Meneus L."/>
            <person name="Mihai O."/>
            <person name="Mihalev A."/>
            <person name="Mihova T."/>
            <person name="Mittelman R."/>
            <person name="Mlenga V."/>
            <person name="Montmayeur A."/>
            <person name="Mulrain L."/>
            <person name="Navidi A."/>
            <person name="Naylor J."/>
            <person name="Negash T."/>
            <person name="Nguyen T."/>
            <person name="Nguyen N."/>
            <person name="Nicol R."/>
            <person name="Norbu C."/>
            <person name="Norbu N."/>
            <person name="Novod N."/>
            <person name="O'Neill B."/>
            <person name="Osman S."/>
            <person name="Markiewicz E."/>
            <person name="Oyono O.L."/>
            <person name="Patti C."/>
            <person name="Phunkhang P."/>
            <person name="Pierre F."/>
            <person name="Priest M."/>
            <person name="Raghuraman S."/>
            <person name="Rege F."/>
            <person name="Reyes R."/>
            <person name="Rise C."/>
            <person name="Rogov P."/>
            <person name="Ross K."/>
            <person name="Ryan E."/>
            <person name="Settipalli S."/>
            <person name="Shea T."/>
            <person name="Sherpa N."/>
            <person name="Shi L."/>
            <person name="Shih D."/>
            <person name="Sparrow T."/>
            <person name="Spaulding J."/>
            <person name="Stalker J."/>
            <person name="Stange-Thomann N."/>
            <person name="Stavropoulos S."/>
            <person name="Stone C."/>
            <person name="Strader C."/>
            <person name="Tesfaye S."/>
            <person name="Thomson T."/>
            <person name="Thoulutsang Y."/>
            <person name="Thoulutsang D."/>
            <person name="Topham K."/>
            <person name="Topping I."/>
            <person name="Tsamla T."/>
            <person name="Vassiliev H."/>
            <person name="Vo A."/>
            <person name="Wangchuk T."/>
            <person name="Wangdi T."/>
            <person name="Weiand M."/>
            <person name="Wilkinson J."/>
            <person name="Wilson A."/>
            <person name="Yadav S."/>
            <person name="Young G."/>
            <person name="Yu Q."/>
            <person name="Zembek L."/>
            <person name="Zhong D."/>
            <person name="Zimmer A."/>
            <person name="Zwirko Z."/>
            <person name="Jaffe D.B."/>
            <person name="Alvarez P."/>
            <person name="Brockman W."/>
            <person name="Butler J."/>
            <person name="Chin C."/>
            <person name="Gnerre S."/>
            <person name="Grabherr M."/>
            <person name="Kleber M."/>
            <person name="Mauceli E."/>
            <person name="MacCallum I."/>
        </authorList>
    </citation>
    <scope>NUCLEOTIDE SEQUENCE [LARGE SCALE GENOMIC DNA]</scope>
    <source>
        <strain evidence="3">Tucson 15287-2541.00</strain>
    </source>
</reference>
<evidence type="ECO:0000313" key="3">
    <source>
        <dbReference type="Proteomes" id="UP000001070"/>
    </source>
</evidence>
<dbReference type="AlphaFoldDB" id="B4J8J1"/>
<protein>
    <submittedName>
        <fullName evidence="2">GH21335</fullName>
    </submittedName>
</protein>
<dbReference type="EMBL" id="CH916367">
    <property type="protein sequence ID" value="EDW01258.1"/>
    <property type="molecule type" value="Genomic_DNA"/>
</dbReference>
<name>B4J8J1_DROGR</name>
<dbReference type="InParanoid" id="B4J8J1"/>
<evidence type="ECO:0000256" key="1">
    <source>
        <dbReference type="SAM" id="MobiDB-lite"/>
    </source>
</evidence>
<feature type="region of interest" description="Disordered" evidence="1">
    <location>
        <begin position="298"/>
        <end position="364"/>
    </location>
</feature>
<feature type="compositionally biased region" description="Low complexity" evidence="1">
    <location>
        <begin position="1"/>
        <end position="17"/>
    </location>
</feature>
<accession>B4J8J1</accession>
<keyword evidence="3" id="KW-1185">Reference proteome</keyword>
<evidence type="ECO:0000313" key="2">
    <source>
        <dbReference type="EMBL" id="EDW01258.1"/>
    </source>
</evidence>
<dbReference type="Proteomes" id="UP000001070">
    <property type="component" value="Unassembled WGS sequence"/>
</dbReference>
<dbReference type="OrthoDB" id="7862396at2759"/>
<dbReference type="HOGENOM" id="CLU_632032_0_0_1"/>
<feature type="region of interest" description="Disordered" evidence="1">
    <location>
        <begin position="1"/>
        <end position="119"/>
    </location>
</feature>
<feature type="compositionally biased region" description="Polar residues" evidence="1">
    <location>
        <begin position="98"/>
        <end position="107"/>
    </location>
</feature>
<feature type="compositionally biased region" description="Polar residues" evidence="1">
    <location>
        <begin position="194"/>
        <end position="211"/>
    </location>
</feature>
<feature type="compositionally biased region" description="Low complexity" evidence="1">
    <location>
        <begin position="38"/>
        <end position="50"/>
    </location>
</feature>
<feature type="compositionally biased region" description="Basic and acidic residues" evidence="1">
    <location>
        <begin position="346"/>
        <end position="364"/>
    </location>
</feature>
<dbReference type="FunCoup" id="B4J8J1">
    <property type="interactions" value="60"/>
</dbReference>
<organism evidence="3">
    <name type="scientific">Drosophila grimshawi</name>
    <name type="common">Hawaiian fruit fly</name>
    <name type="synonym">Idiomyia grimshawi</name>
    <dbReference type="NCBI Taxonomy" id="7222"/>
    <lineage>
        <taxon>Eukaryota</taxon>
        <taxon>Metazoa</taxon>
        <taxon>Ecdysozoa</taxon>
        <taxon>Arthropoda</taxon>
        <taxon>Hexapoda</taxon>
        <taxon>Insecta</taxon>
        <taxon>Pterygota</taxon>
        <taxon>Neoptera</taxon>
        <taxon>Endopterygota</taxon>
        <taxon>Diptera</taxon>
        <taxon>Brachycera</taxon>
        <taxon>Muscomorpha</taxon>
        <taxon>Ephydroidea</taxon>
        <taxon>Drosophilidae</taxon>
        <taxon>Drosophila</taxon>
        <taxon>Hawaiian Drosophila</taxon>
    </lineage>
</organism>
<feature type="compositionally biased region" description="Basic and acidic residues" evidence="1">
    <location>
        <begin position="18"/>
        <end position="37"/>
    </location>
</feature>
<feature type="compositionally biased region" description="Low complexity" evidence="1">
    <location>
        <begin position="57"/>
        <end position="66"/>
    </location>
</feature>
<gene>
    <name evidence="2" type="primary">Dgri\GH21335</name>
    <name evidence="2" type="ORF">Dgri_GH21335</name>
</gene>
<dbReference type="eggNOG" id="ENOG502TCIV">
    <property type="taxonomic scope" value="Eukaryota"/>
</dbReference>
<dbReference type="OMA" id="YCDTTIE"/>
<sequence length="364" mass="40328">MDSSADPPISSRSSQTSSEDKRQSIYRREEVCSELRRSSALLRRTVIPSPSRRKSRSSSTSSVVSCTEEEEESSKESIHSTNEEVTVTTPEPRHLADLQSNMSSPDTPESEAEADVAAAYPDQMPMSRCLSNAAALMNSIIEECEEEDESLSSPISVNDTDTEGRCTEMSALPLRDVTNQTSLKSPVPKIRNVDSISRTKQNESDNSNQEARCASKITTARGKSSRVPIQEQEQQRIELVRCAPGQNSPIHLSVPGDSLNVDATLTPRRTQLNFSIFNGIVDRPDDCSTPQRNHEIVNSERKTTMRAKPRGKRTQSTVGCSLNRTEEPSENSSALGRPSRSCRPKSLKEISRKTKMRNESQIKL</sequence>
<feature type="compositionally biased region" description="Polar residues" evidence="1">
    <location>
        <begin position="314"/>
        <end position="323"/>
    </location>
</feature>
<dbReference type="PhylomeDB" id="B4J8J1"/>
<feature type="region of interest" description="Disordered" evidence="1">
    <location>
        <begin position="178"/>
        <end position="211"/>
    </location>
</feature>
<feature type="compositionally biased region" description="Basic residues" evidence="1">
    <location>
        <begin position="304"/>
        <end position="313"/>
    </location>
</feature>
<proteinExistence type="predicted"/>